<keyword evidence="2 5" id="KW-0812">Transmembrane</keyword>
<dbReference type="GO" id="GO:0022857">
    <property type="term" value="F:transmembrane transporter activity"/>
    <property type="evidence" value="ECO:0007669"/>
    <property type="project" value="InterPro"/>
</dbReference>
<reference evidence="6 7" key="1">
    <citation type="journal article" date="2017" name="Curr. Biol.">
        <title>Genome architecture and evolution of a unichromosomal asexual nematode.</title>
        <authorList>
            <person name="Fradin H."/>
            <person name="Zegar C."/>
            <person name="Gutwein M."/>
            <person name="Lucas J."/>
            <person name="Kovtun M."/>
            <person name="Corcoran D."/>
            <person name="Baugh L.R."/>
            <person name="Kiontke K."/>
            <person name="Gunsalus K."/>
            <person name="Fitch D.H."/>
            <person name="Piano F."/>
        </authorList>
    </citation>
    <scope>NUCLEOTIDE SEQUENCE [LARGE SCALE GENOMIC DNA]</scope>
    <source>
        <strain evidence="6">PF1309</strain>
    </source>
</reference>
<feature type="transmembrane region" description="Helical" evidence="5">
    <location>
        <begin position="443"/>
        <end position="465"/>
    </location>
</feature>
<dbReference type="AlphaFoldDB" id="A0A2A2LSM7"/>
<keyword evidence="4 5" id="KW-0472">Membrane</keyword>
<evidence type="ECO:0000256" key="5">
    <source>
        <dbReference type="SAM" id="Phobius"/>
    </source>
</evidence>
<evidence type="ECO:0000256" key="1">
    <source>
        <dbReference type="ARBA" id="ARBA00004141"/>
    </source>
</evidence>
<feature type="transmembrane region" description="Helical" evidence="5">
    <location>
        <begin position="307"/>
        <end position="325"/>
    </location>
</feature>
<dbReference type="PANTHER" id="PTHR10924:SF8">
    <property type="entry name" value="MFS DOMAIN-CONTAINING PROTEIN-RELATED"/>
    <property type="match status" value="1"/>
</dbReference>
<feature type="transmembrane region" description="Helical" evidence="5">
    <location>
        <begin position="84"/>
        <end position="106"/>
    </location>
</feature>
<feature type="transmembrane region" description="Helical" evidence="5">
    <location>
        <begin position="45"/>
        <end position="63"/>
    </location>
</feature>
<dbReference type="InterPro" id="IPR049680">
    <property type="entry name" value="FLVCR1-2_SLC49-like"/>
</dbReference>
<evidence type="ECO:0000256" key="2">
    <source>
        <dbReference type="ARBA" id="ARBA00022692"/>
    </source>
</evidence>
<dbReference type="Pfam" id="PF07690">
    <property type="entry name" value="MFS_1"/>
    <property type="match status" value="1"/>
</dbReference>
<dbReference type="Gene3D" id="1.20.1250.20">
    <property type="entry name" value="MFS general substrate transporter like domains"/>
    <property type="match status" value="2"/>
</dbReference>
<feature type="transmembrane region" description="Helical" evidence="5">
    <location>
        <begin position="145"/>
        <end position="164"/>
    </location>
</feature>
<protein>
    <recommendedName>
        <fullName evidence="8">Major facilitator superfamily (MFS) profile domain-containing protein</fullName>
    </recommendedName>
</protein>
<accession>A0A2A2LSM7</accession>
<evidence type="ECO:0000256" key="4">
    <source>
        <dbReference type="ARBA" id="ARBA00023136"/>
    </source>
</evidence>
<dbReference type="OrthoDB" id="422206at2759"/>
<feature type="transmembrane region" description="Helical" evidence="5">
    <location>
        <begin position="363"/>
        <end position="381"/>
    </location>
</feature>
<evidence type="ECO:0000313" key="7">
    <source>
        <dbReference type="Proteomes" id="UP000218231"/>
    </source>
</evidence>
<dbReference type="PANTHER" id="PTHR10924">
    <property type="entry name" value="MAJOR FACILITATOR SUPERFAMILY PROTEIN-RELATED"/>
    <property type="match status" value="1"/>
</dbReference>
<feature type="transmembrane region" description="Helical" evidence="5">
    <location>
        <begin position="337"/>
        <end position="356"/>
    </location>
</feature>
<sequence length="517" mass="57792">MLRIEQTRKLLMELEPHSRRNVATRSSVVSEKSGEKGYIVYGDRWLILSSCCFLALSNAMQWFSYVTLTDQMDAFYCGKTECRAAFMTNQIFQAVAVITGLGGMYITDYFGIWISVILGTSLNFFGSLIRLASSLPQMEESSRQYVLHSGSVMVACAQAFFLVLPSKIAELWFPDNQRSIANVLSFVANPAGVALATLVPSFIFQTQQQYSSKTWKIFYYNLGMSGLALFPFILCFFIRRSPPPTPASASSAHHSNPHSFFTQIWMSLSNTQFVVQMLLFAFSFAGLWGFMAIVTDILLLQGYDLQGYPTALCAIIGSITSILAGCLADRTKKFKEIIRFCSIGFALSALTIRIYLRHMNSSWYDPVVIFVLCSLLGAFSIPQFPIGVELGVETTYPVQEATSSGILVLFGQLWMFVIYAIFEYGKLVKWFYTFKADSTPANWQFVLDIWCALNISAAILSVLFLNPVYGRVELEKSALMPANLILQTVGVDLTGRRSRRNTTDYETGTIAAKVESN</sequence>
<comment type="subcellular location">
    <subcellularLocation>
        <location evidence="1">Membrane</location>
        <topology evidence="1">Multi-pass membrane protein</topology>
    </subcellularLocation>
</comment>
<organism evidence="6 7">
    <name type="scientific">Diploscapter pachys</name>
    <dbReference type="NCBI Taxonomy" id="2018661"/>
    <lineage>
        <taxon>Eukaryota</taxon>
        <taxon>Metazoa</taxon>
        <taxon>Ecdysozoa</taxon>
        <taxon>Nematoda</taxon>
        <taxon>Chromadorea</taxon>
        <taxon>Rhabditida</taxon>
        <taxon>Rhabditina</taxon>
        <taxon>Rhabditomorpha</taxon>
        <taxon>Rhabditoidea</taxon>
        <taxon>Rhabditidae</taxon>
        <taxon>Diploscapter</taxon>
    </lineage>
</organism>
<feature type="transmembrane region" description="Helical" evidence="5">
    <location>
        <begin position="184"/>
        <end position="205"/>
    </location>
</feature>
<dbReference type="Proteomes" id="UP000218231">
    <property type="component" value="Unassembled WGS sequence"/>
</dbReference>
<dbReference type="InterPro" id="IPR011701">
    <property type="entry name" value="MFS"/>
</dbReference>
<dbReference type="SUPFAM" id="SSF103473">
    <property type="entry name" value="MFS general substrate transporter"/>
    <property type="match status" value="1"/>
</dbReference>
<feature type="transmembrane region" description="Helical" evidence="5">
    <location>
        <begin position="401"/>
        <end position="422"/>
    </location>
</feature>
<gene>
    <name evidence="6" type="ORF">WR25_24381</name>
</gene>
<proteinExistence type="predicted"/>
<feature type="transmembrane region" description="Helical" evidence="5">
    <location>
        <begin position="112"/>
        <end position="133"/>
    </location>
</feature>
<feature type="transmembrane region" description="Helical" evidence="5">
    <location>
        <begin position="217"/>
        <end position="239"/>
    </location>
</feature>
<keyword evidence="3 5" id="KW-1133">Transmembrane helix</keyword>
<dbReference type="EMBL" id="LIAE01006483">
    <property type="protein sequence ID" value="PAV88947.1"/>
    <property type="molecule type" value="Genomic_DNA"/>
</dbReference>
<dbReference type="STRING" id="2018661.A0A2A2LSM7"/>
<evidence type="ECO:0000256" key="3">
    <source>
        <dbReference type="ARBA" id="ARBA00022989"/>
    </source>
</evidence>
<feature type="transmembrane region" description="Helical" evidence="5">
    <location>
        <begin position="273"/>
        <end position="300"/>
    </location>
</feature>
<comment type="caution">
    <text evidence="6">The sequence shown here is derived from an EMBL/GenBank/DDBJ whole genome shotgun (WGS) entry which is preliminary data.</text>
</comment>
<dbReference type="GO" id="GO:0016020">
    <property type="term" value="C:membrane"/>
    <property type="evidence" value="ECO:0007669"/>
    <property type="project" value="UniProtKB-SubCell"/>
</dbReference>
<keyword evidence="7" id="KW-1185">Reference proteome</keyword>
<name>A0A2A2LSM7_9BILA</name>
<evidence type="ECO:0000313" key="6">
    <source>
        <dbReference type="EMBL" id="PAV88947.1"/>
    </source>
</evidence>
<evidence type="ECO:0008006" key="8">
    <source>
        <dbReference type="Google" id="ProtNLM"/>
    </source>
</evidence>
<dbReference type="InterPro" id="IPR036259">
    <property type="entry name" value="MFS_trans_sf"/>
</dbReference>